<dbReference type="Pfam" id="PF02595">
    <property type="entry name" value="Gly_kinase"/>
    <property type="match status" value="1"/>
</dbReference>
<protein>
    <submittedName>
        <fullName evidence="5">Glycerate kinase</fullName>
    </submittedName>
</protein>
<proteinExistence type="inferred from homology"/>
<dbReference type="GO" id="GO:0016301">
    <property type="term" value="F:kinase activity"/>
    <property type="evidence" value="ECO:0007669"/>
    <property type="project" value="UniProtKB-KW"/>
</dbReference>
<evidence type="ECO:0000313" key="5">
    <source>
        <dbReference type="EMBL" id="MBO1359653.1"/>
    </source>
</evidence>
<keyword evidence="6" id="KW-1185">Reference proteome</keyword>
<dbReference type="EMBL" id="JAFVMF010000007">
    <property type="protein sequence ID" value="MBO1359653.1"/>
    <property type="molecule type" value="Genomic_DNA"/>
</dbReference>
<comment type="similarity">
    <text evidence="1 4">Belongs to the glycerate kinase type-1 family.</text>
</comment>
<dbReference type="PANTHER" id="PTHR21599:SF0">
    <property type="entry name" value="GLYCERATE KINASE"/>
    <property type="match status" value="1"/>
</dbReference>
<dbReference type="PANTHER" id="PTHR21599">
    <property type="entry name" value="GLYCERATE KINASE"/>
    <property type="match status" value="1"/>
</dbReference>
<dbReference type="Gene3D" id="3.40.50.10350">
    <property type="entry name" value="Glycerate kinase, domain 1"/>
    <property type="match status" value="1"/>
</dbReference>
<keyword evidence="3 4" id="KW-0418">Kinase</keyword>
<comment type="caution">
    <text evidence="5">The sequence shown here is derived from an EMBL/GenBank/DDBJ whole genome shotgun (WGS) entry which is preliminary data.</text>
</comment>
<dbReference type="InterPro" id="IPR004381">
    <property type="entry name" value="Glycerate_kinase"/>
</dbReference>
<dbReference type="InterPro" id="IPR036129">
    <property type="entry name" value="Glycerate_kinase_sf"/>
</dbReference>
<evidence type="ECO:0000313" key="6">
    <source>
        <dbReference type="Proteomes" id="UP000664771"/>
    </source>
</evidence>
<dbReference type="RefSeq" id="WP_207881001.1">
    <property type="nucleotide sequence ID" value="NZ_JAFVMF010000007.1"/>
</dbReference>
<dbReference type="Proteomes" id="UP000664771">
    <property type="component" value="Unassembled WGS sequence"/>
</dbReference>
<evidence type="ECO:0000256" key="3">
    <source>
        <dbReference type="ARBA" id="ARBA00022777"/>
    </source>
</evidence>
<dbReference type="InterPro" id="IPR018193">
    <property type="entry name" value="Glyc_kinase_flavodox-like_fold"/>
</dbReference>
<dbReference type="PIRSF" id="PIRSF006078">
    <property type="entry name" value="GlxK"/>
    <property type="match status" value="1"/>
</dbReference>
<dbReference type="NCBIfam" id="TIGR00045">
    <property type="entry name" value="glycerate kinase"/>
    <property type="match status" value="1"/>
</dbReference>
<evidence type="ECO:0000256" key="4">
    <source>
        <dbReference type="PIRNR" id="PIRNR006078"/>
    </source>
</evidence>
<accession>A0ABS3LUT1</accession>
<name>A0ABS3LUT1_9PROT</name>
<dbReference type="InterPro" id="IPR018197">
    <property type="entry name" value="Glycerate_kinase_RE-like"/>
</dbReference>
<keyword evidence="2 4" id="KW-0808">Transferase</keyword>
<gene>
    <name evidence="5" type="ORF">J2D73_07575</name>
</gene>
<evidence type="ECO:0000256" key="1">
    <source>
        <dbReference type="ARBA" id="ARBA00006284"/>
    </source>
</evidence>
<dbReference type="SUPFAM" id="SSF110738">
    <property type="entry name" value="Glycerate kinase I"/>
    <property type="match status" value="1"/>
</dbReference>
<dbReference type="Gene3D" id="3.90.1510.10">
    <property type="entry name" value="Glycerate kinase, domain 2"/>
    <property type="match status" value="1"/>
</dbReference>
<organism evidence="5 6">
    <name type="scientific">Acetobacter sacchari</name>
    <dbReference type="NCBI Taxonomy" id="2661687"/>
    <lineage>
        <taxon>Bacteria</taxon>
        <taxon>Pseudomonadati</taxon>
        <taxon>Pseudomonadota</taxon>
        <taxon>Alphaproteobacteria</taxon>
        <taxon>Acetobacterales</taxon>
        <taxon>Acetobacteraceae</taxon>
        <taxon>Acetobacter</taxon>
    </lineage>
</organism>
<reference evidence="5 6" key="1">
    <citation type="submission" date="2021-03" db="EMBL/GenBank/DDBJ databases">
        <title>The complete genome sequence of Acetobacter sacchari TBRC 11175.</title>
        <authorList>
            <person name="Charoenyingcharoen P."/>
            <person name="Yukphan P."/>
        </authorList>
    </citation>
    <scope>NUCLEOTIDE SEQUENCE [LARGE SCALE GENOMIC DNA]</scope>
    <source>
        <strain evidence="5 6">TBRC 11175</strain>
    </source>
</reference>
<evidence type="ECO:0000256" key="2">
    <source>
        <dbReference type="ARBA" id="ARBA00022679"/>
    </source>
</evidence>
<sequence length="385" mass="38713">MKIAIICDSFKESLSALEVADEIEAGFRLVWPDVVCVKSPAADGGEGTVAALVAATGGRIVRTCVTGPLGDPVEGFFGVTGDGRTAIIEMAAAAGLELLPSERRDPLRATTRGVGELFRAALDAGCRHIILGLGGSATNDGGAGFAQALGASLLDDSGREVEAGGAALARLARISLDELDPRLAETRVDVACDVDNPLTGEHGASAIFGPQKGATPAMVGVLDAALSHYAVRIAADLGRDVASVPGAGAAGGMGAAALAFLDARMRPGVEIVMEALGVAEIVADVDLVITGEGRIDGQTVRGKTPAGVARVAQQAGKPVIAIAGSLGAGVDDVYAAGIDAVFSTMQRPGSLGDALAEARSSLRRTVRNVAMAIKLGRGFGDKAVA</sequence>